<reference evidence="2 3" key="1">
    <citation type="submission" date="2022-12" db="EMBL/GenBank/DDBJ databases">
        <title>Chromosome-level genome of Tegillarca granosa.</title>
        <authorList>
            <person name="Kim J."/>
        </authorList>
    </citation>
    <scope>NUCLEOTIDE SEQUENCE [LARGE SCALE GENOMIC DNA]</scope>
    <source>
        <strain evidence="2">Teg-2019</strain>
        <tissue evidence="2">Adductor muscle</tissue>
    </source>
</reference>
<evidence type="ECO:0000313" key="2">
    <source>
        <dbReference type="EMBL" id="KAJ8313798.1"/>
    </source>
</evidence>
<dbReference type="PANTHER" id="PTHR43313">
    <property type="entry name" value="SHORT-CHAIN DEHYDROGENASE/REDUCTASE FAMILY 9C"/>
    <property type="match status" value="1"/>
</dbReference>
<accession>A0ABQ9FDR0</accession>
<comment type="caution">
    <text evidence="2">The sequence shown here is derived from an EMBL/GenBank/DDBJ whole genome shotgun (WGS) entry which is preliminary data.</text>
</comment>
<keyword evidence="3" id="KW-1185">Reference proteome</keyword>
<dbReference type="PANTHER" id="PTHR43313:SF1">
    <property type="entry name" value="3BETA-HYDROXYSTEROID DEHYDROGENASE DHS-16"/>
    <property type="match status" value="1"/>
</dbReference>
<organism evidence="2 3">
    <name type="scientific">Tegillarca granosa</name>
    <name type="common">Malaysian cockle</name>
    <name type="synonym">Anadara granosa</name>
    <dbReference type="NCBI Taxonomy" id="220873"/>
    <lineage>
        <taxon>Eukaryota</taxon>
        <taxon>Metazoa</taxon>
        <taxon>Spiralia</taxon>
        <taxon>Lophotrochozoa</taxon>
        <taxon>Mollusca</taxon>
        <taxon>Bivalvia</taxon>
        <taxon>Autobranchia</taxon>
        <taxon>Pteriomorphia</taxon>
        <taxon>Arcoida</taxon>
        <taxon>Arcoidea</taxon>
        <taxon>Arcidae</taxon>
        <taxon>Tegillarca</taxon>
    </lineage>
</organism>
<dbReference type="SUPFAM" id="SSF51735">
    <property type="entry name" value="NAD(P)-binding Rossmann-fold domains"/>
    <property type="match status" value="1"/>
</dbReference>
<evidence type="ECO:0000313" key="3">
    <source>
        <dbReference type="Proteomes" id="UP001217089"/>
    </source>
</evidence>
<dbReference type="EMBL" id="JARBDR010000342">
    <property type="protein sequence ID" value="KAJ8313798.1"/>
    <property type="molecule type" value="Genomic_DNA"/>
</dbReference>
<gene>
    <name evidence="2" type="ORF">KUTeg_008359</name>
</gene>
<evidence type="ECO:0000256" key="1">
    <source>
        <dbReference type="RuleBase" id="RU000363"/>
    </source>
</evidence>
<sequence length="208" mass="23200">MLEYIVALVAVFIVCSWLLRSLKISHRYNDLYVLITGCDSGFGRETVYRLDKLGFHIFAGCLTENGVIGVQQSSSVRVYATQVDITKSEQIDNWLSVVKSHLPANKGLWGIVNNAGIGGYLGPSDLLTKDEYHKVMEVNLYGMVEIVHHFLPLVRMSSGRIVNTTSINGRIGYVLNPYCASKFAAEGFSDCLSCKEVKDYYGPDFVRK</sequence>
<dbReference type="InterPro" id="IPR002347">
    <property type="entry name" value="SDR_fam"/>
</dbReference>
<dbReference type="PRINTS" id="PR00080">
    <property type="entry name" value="SDRFAMILY"/>
</dbReference>
<dbReference type="PRINTS" id="PR00081">
    <property type="entry name" value="GDHRDH"/>
</dbReference>
<dbReference type="Pfam" id="PF00106">
    <property type="entry name" value="adh_short"/>
    <property type="match status" value="1"/>
</dbReference>
<proteinExistence type="inferred from homology"/>
<dbReference type="Gene3D" id="3.40.50.720">
    <property type="entry name" value="NAD(P)-binding Rossmann-like Domain"/>
    <property type="match status" value="1"/>
</dbReference>
<dbReference type="Proteomes" id="UP001217089">
    <property type="component" value="Unassembled WGS sequence"/>
</dbReference>
<dbReference type="InterPro" id="IPR036291">
    <property type="entry name" value="NAD(P)-bd_dom_sf"/>
</dbReference>
<comment type="similarity">
    <text evidence="1">Belongs to the short-chain dehydrogenases/reductases (SDR) family.</text>
</comment>
<feature type="non-terminal residue" evidence="2">
    <location>
        <position position="208"/>
    </location>
</feature>
<name>A0ABQ9FDR0_TEGGR</name>
<protein>
    <submittedName>
        <fullName evidence="2">Uncharacterized protein</fullName>
    </submittedName>
</protein>